<name>A0A2M4CCS8_9DIPT</name>
<accession>A0A2M4CCS8</accession>
<dbReference type="EMBL" id="GGFJ01013820">
    <property type="protein sequence ID" value="MBW62961.1"/>
    <property type="molecule type" value="Transcribed_RNA"/>
</dbReference>
<feature type="chain" id="PRO_5014973391" evidence="1">
    <location>
        <begin position="20"/>
        <end position="77"/>
    </location>
</feature>
<feature type="signal peptide" evidence="1">
    <location>
        <begin position="1"/>
        <end position="19"/>
    </location>
</feature>
<reference evidence="2" key="1">
    <citation type="submission" date="2018-01" db="EMBL/GenBank/DDBJ databases">
        <title>An insight into the sialome of Amazonian anophelines.</title>
        <authorList>
            <person name="Ribeiro J.M."/>
            <person name="Scarpassa V."/>
            <person name="Calvo E."/>
        </authorList>
    </citation>
    <scope>NUCLEOTIDE SEQUENCE</scope>
    <source>
        <tissue evidence="2">Salivary glands</tissue>
    </source>
</reference>
<proteinExistence type="predicted"/>
<dbReference type="AlphaFoldDB" id="A0A2M4CCS8"/>
<organism evidence="2">
    <name type="scientific">Anopheles marajoara</name>
    <dbReference type="NCBI Taxonomy" id="58244"/>
    <lineage>
        <taxon>Eukaryota</taxon>
        <taxon>Metazoa</taxon>
        <taxon>Ecdysozoa</taxon>
        <taxon>Arthropoda</taxon>
        <taxon>Hexapoda</taxon>
        <taxon>Insecta</taxon>
        <taxon>Pterygota</taxon>
        <taxon>Neoptera</taxon>
        <taxon>Endopterygota</taxon>
        <taxon>Diptera</taxon>
        <taxon>Nematocera</taxon>
        <taxon>Culicoidea</taxon>
        <taxon>Culicidae</taxon>
        <taxon>Anophelinae</taxon>
        <taxon>Anopheles</taxon>
    </lineage>
</organism>
<evidence type="ECO:0000256" key="1">
    <source>
        <dbReference type="SAM" id="SignalP"/>
    </source>
</evidence>
<sequence length="77" mass="8761">MRIKCFFIISLIGARCTWPGPLSTTDGHTRALIFSKAKKLLDASDALARDLLSKIRRRWAMAMAIWIPGKFGERIDR</sequence>
<keyword evidence="1" id="KW-0732">Signal</keyword>
<evidence type="ECO:0000313" key="2">
    <source>
        <dbReference type="EMBL" id="MBW62961.1"/>
    </source>
</evidence>
<protein>
    <submittedName>
        <fullName evidence="2">Putative secreted protein</fullName>
    </submittedName>
</protein>